<organism evidence="1 2">
    <name type="scientific">Carboxylicivirga linearis</name>
    <dbReference type="NCBI Taxonomy" id="1628157"/>
    <lineage>
        <taxon>Bacteria</taxon>
        <taxon>Pseudomonadati</taxon>
        <taxon>Bacteroidota</taxon>
        <taxon>Bacteroidia</taxon>
        <taxon>Marinilabiliales</taxon>
        <taxon>Marinilabiliaceae</taxon>
        <taxon>Carboxylicivirga</taxon>
    </lineage>
</organism>
<evidence type="ECO:0000313" key="2">
    <source>
        <dbReference type="Proteomes" id="UP000708576"/>
    </source>
</evidence>
<dbReference type="Proteomes" id="UP000708576">
    <property type="component" value="Unassembled WGS sequence"/>
</dbReference>
<proteinExistence type="predicted"/>
<dbReference type="Pfam" id="PF08757">
    <property type="entry name" value="CotH"/>
    <property type="match status" value="1"/>
</dbReference>
<comment type="caution">
    <text evidence="1">The sequence shown here is derived from an EMBL/GenBank/DDBJ whole genome shotgun (WGS) entry which is preliminary data.</text>
</comment>
<keyword evidence="2" id="KW-1185">Reference proteome</keyword>
<name>A0ABS5JYN3_9BACT</name>
<reference evidence="1 2" key="1">
    <citation type="journal article" date="2015" name="Int. J. Syst. Evol. Microbiol.">
        <title>Carboxylicivirga linearis sp. nov., isolated from a sea cucumber culture pond.</title>
        <authorList>
            <person name="Wang F.Q."/>
            <person name="Zhou Y.X."/>
            <person name="Lin X.Z."/>
            <person name="Chen G.J."/>
            <person name="Du Z.J."/>
        </authorList>
    </citation>
    <scope>NUCLEOTIDE SEQUENCE [LARGE SCALE GENOMIC DNA]</scope>
    <source>
        <strain evidence="1 2">FB218</strain>
    </source>
</reference>
<sequence length="401" mass="47225">MKQKKDDEIVEENYQVAKLYITTENQTEITSKERYLNCIVQFESDNENWNYTADARIRGRGNSTWLWYPKKPYRIKLNTKAPILGLPADKDWVLLSNYRDPTHLMNTFVFTVGKNLRIPFPNHSRYVEVTLNDEYIGLYQLTEQIEQGTNRVAILEDEGILLSLDADDGPYLAPDETDNFWSEKYHMPVCIKNPKIITEDKLLEIKNEFALFENAINNAVYSEVESLLDIASFIDFMIIQELVYNVEVDAPRSIYIHKNKNGKWTMGPLWDFDAGFDFDWGTMYTGHNYFNSYQELVLGTSPVSHTGGYHVPSFFTDLFKNQQFVNKYKQRWLEIKDKIISEYWASTLLYADEFKIAMERENERWPIDKDNITEINRMENWIEKRVNYLSDVINNYPAGIK</sequence>
<protein>
    <submittedName>
        <fullName evidence="1">CotH kinase family protein</fullName>
    </submittedName>
</protein>
<dbReference type="EMBL" id="JAGUCO010000012">
    <property type="protein sequence ID" value="MBS2099594.1"/>
    <property type="molecule type" value="Genomic_DNA"/>
</dbReference>
<dbReference type="RefSeq" id="WP_212216835.1">
    <property type="nucleotide sequence ID" value="NZ_JAGUCO010000012.1"/>
</dbReference>
<gene>
    <name evidence="1" type="ORF">KEM10_14965</name>
</gene>
<keyword evidence="1" id="KW-0418">Kinase</keyword>
<accession>A0ABS5JYN3</accession>
<keyword evidence="1" id="KW-0808">Transferase</keyword>
<dbReference type="GO" id="GO:0016301">
    <property type="term" value="F:kinase activity"/>
    <property type="evidence" value="ECO:0007669"/>
    <property type="project" value="UniProtKB-KW"/>
</dbReference>
<dbReference type="InterPro" id="IPR014867">
    <property type="entry name" value="Spore_coat_CotH_CotH2/3/7"/>
</dbReference>
<evidence type="ECO:0000313" key="1">
    <source>
        <dbReference type="EMBL" id="MBS2099594.1"/>
    </source>
</evidence>